<sequence>MEYRNPALTVDGIIETSEGIVLIKRKNDPFKGCWAIPGGFVDYGERVEDALVREMKEELSVDVVINKMLGVYSEPDRDPRGHTVSVVYIASLIDEKQKIKAADYAAEYISTFKPLEERLAFDHKRILEDYFFFKTNS</sequence>
<dbReference type="AlphaFoldDB" id="A0A2N5ZLQ3"/>
<evidence type="ECO:0000313" key="4">
    <source>
        <dbReference type="Proteomes" id="UP000234857"/>
    </source>
</evidence>
<dbReference type="Gene3D" id="3.90.79.10">
    <property type="entry name" value="Nucleoside Triphosphate Pyrophosphohydrolase"/>
    <property type="match status" value="1"/>
</dbReference>
<dbReference type="Pfam" id="PF00293">
    <property type="entry name" value="NUDIX"/>
    <property type="match status" value="1"/>
</dbReference>
<dbReference type="Proteomes" id="UP000234857">
    <property type="component" value="Unassembled WGS sequence"/>
</dbReference>
<dbReference type="SUPFAM" id="SSF55811">
    <property type="entry name" value="Nudix"/>
    <property type="match status" value="1"/>
</dbReference>
<dbReference type="GO" id="GO:0016787">
    <property type="term" value="F:hydrolase activity"/>
    <property type="evidence" value="ECO:0007669"/>
    <property type="project" value="UniProtKB-KW"/>
</dbReference>
<dbReference type="PANTHER" id="PTHR43736:SF1">
    <property type="entry name" value="DIHYDRONEOPTERIN TRIPHOSPHATE DIPHOSPHATASE"/>
    <property type="match status" value="1"/>
</dbReference>
<gene>
    <name evidence="3" type="ORF">C0601_01370</name>
</gene>
<accession>A0A2N5ZLQ3</accession>
<dbReference type="PANTHER" id="PTHR43736">
    <property type="entry name" value="ADP-RIBOSE PYROPHOSPHATASE"/>
    <property type="match status" value="1"/>
</dbReference>
<reference evidence="3 4" key="1">
    <citation type="submission" date="2017-11" db="EMBL/GenBank/DDBJ databases">
        <title>Genome-resolved metagenomics identifies genetic mobility, metabolic interactions, and unexpected diversity in perchlorate-reducing communities.</title>
        <authorList>
            <person name="Barnum T.P."/>
            <person name="Figueroa I.A."/>
            <person name="Carlstrom C.I."/>
            <person name="Lucas L.N."/>
            <person name="Engelbrektson A.L."/>
            <person name="Coates J.D."/>
        </authorList>
    </citation>
    <scope>NUCLEOTIDE SEQUENCE [LARGE SCALE GENOMIC DNA]</scope>
    <source>
        <strain evidence="3">BM706</strain>
    </source>
</reference>
<name>A0A2N5ZLQ3_MUIH1</name>
<comment type="caution">
    <text evidence="3">The sequence shown here is derived from an EMBL/GenBank/DDBJ whole genome shotgun (WGS) entry which is preliminary data.</text>
</comment>
<evidence type="ECO:0000313" key="3">
    <source>
        <dbReference type="EMBL" id="PLX19533.1"/>
    </source>
</evidence>
<feature type="domain" description="Nudix hydrolase" evidence="2">
    <location>
        <begin position="3"/>
        <end position="133"/>
    </location>
</feature>
<dbReference type="PRINTS" id="PR00502">
    <property type="entry name" value="NUDIXFAMILY"/>
</dbReference>
<proteinExistence type="predicted"/>
<dbReference type="EMBL" id="PKTG01000025">
    <property type="protein sequence ID" value="PLX19533.1"/>
    <property type="molecule type" value="Genomic_DNA"/>
</dbReference>
<keyword evidence="1" id="KW-0378">Hydrolase</keyword>
<evidence type="ECO:0000259" key="2">
    <source>
        <dbReference type="PROSITE" id="PS51462"/>
    </source>
</evidence>
<dbReference type="InterPro" id="IPR000086">
    <property type="entry name" value="NUDIX_hydrolase_dom"/>
</dbReference>
<dbReference type="InterPro" id="IPR015797">
    <property type="entry name" value="NUDIX_hydrolase-like_dom_sf"/>
</dbReference>
<organism evidence="3 4">
    <name type="scientific">Muiribacterium halophilum</name>
    <dbReference type="NCBI Taxonomy" id="2053465"/>
    <lineage>
        <taxon>Bacteria</taxon>
        <taxon>Candidatus Muiribacteriota</taxon>
        <taxon>Candidatus Muiribacteriia</taxon>
        <taxon>Candidatus Muiribacteriales</taxon>
        <taxon>Candidatus Muiribacteriaceae</taxon>
        <taxon>Candidatus Muiribacterium</taxon>
    </lineage>
</organism>
<protein>
    <recommendedName>
        <fullName evidence="2">Nudix hydrolase domain-containing protein</fullName>
    </recommendedName>
</protein>
<dbReference type="InterPro" id="IPR020476">
    <property type="entry name" value="Nudix_hydrolase"/>
</dbReference>
<dbReference type="CDD" id="cd18873">
    <property type="entry name" value="NUDIX_NadM_like"/>
    <property type="match status" value="1"/>
</dbReference>
<dbReference type="PROSITE" id="PS51462">
    <property type="entry name" value="NUDIX"/>
    <property type="match status" value="1"/>
</dbReference>
<evidence type="ECO:0000256" key="1">
    <source>
        <dbReference type="ARBA" id="ARBA00022801"/>
    </source>
</evidence>